<sequence>METDRLLDVAAQNGLGTSAPGRILLTGFSNFRVHRQNLYDKYNPQGKYPLEDGWGGAKVLERIDAPYEVRVSNSHPKKSKDGLYYIDYEIIPLDENAKVTLSRVELIVNQKVIKYYTQGNLFKGQFIIDTKELDNISNGSFSCVIGAWDNIFNFKRSIEIIMDP</sequence>
<evidence type="ECO:0000313" key="1">
    <source>
        <dbReference type="EMBL" id="AEV68326.1"/>
    </source>
</evidence>
<dbReference type="eggNOG" id="COG2006">
    <property type="taxonomic scope" value="Bacteria"/>
</dbReference>
<dbReference type="Proteomes" id="UP000005435">
    <property type="component" value="Chromosome"/>
</dbReference>
<dbReference type="RefSeq" id="WP_014254912.1">
    <property type="nucleotide sequence ID" value="NC_016627.1"/>
</dbReference>
<reference evidence="1 2" key="2">
    <citation type="journal article" date="2012" name="Stand. Genomic Sci.">
        <title>Complete Genome Sequence of Clostridium clariflavum DSM 19732.</title>
        <authorList>
            <person name="Izquierdo J.A."/>
            <person name="Goodwin L."/>
            <person name="Davenport K.W."/>
            <person name="Teshima H."/>
            <person name="Bruce D."/>
            <person name="Detter C."/>
            <person name="Tapia R."/>
            <person name="Han S."/>
            <person name="Land M."/>
            <person name="Hauser L."/>
            <person name="Jeffries C.D."/>
            <person name="Han J."/>
            <person name="Pitluck S."/>
            <person name="Nolan M."/>
            <person name="Chen A."/>
            <person name="Huntemann M."/>
            <person name="Mavromatis K."/>
            <person name="Mikhailova N."/>
            <person name="Liolios K."/>
            <person name="Woyke T."/>
            <person name="Lynd L.R."/>
        </authorList>
    </citation>
    <scope>NUCLEOTIDE SEQUENCE [LARGE SCALE GENOMIC DNA]</scope>
    <source>
        <strain evidence="2">DSM 19732 / NBRC 101661 / EBR45</strain>
    </source>
</reference>
<keyword evidence="2" id="KW-1185">Reference proteome</keyword>
<gene>
    <name evidence="1" type="ordered locus">Clocl_1714</name>
</gene>
<evidence type="ECO:0000313" key="2">
    <source>
        <dbReference type="Proteomes" id="UP000005435"/>
    </source>
</evidence>
<reference evidence="2" key="1">
    <citation type="submission" date="2011-12" db="EMBL/GenBank/DDBJ databases">
        <title>Complete sequence of Clostridium clariflavum DSM 19732.</title>
        <authorList>
            <consortium name="US DOE Joint Genome Institute"/>
            <person name="Lucas S."/>
            <person name="Han J."/>
            <person name="Lapidus A."/>
            <person name="Cheng J.-F."/>
            <person name="Goodwin L."/>
            <person name="Pitluck S."/>
            <person name="Peters L."/>
            <person name="Teshima H."/>
            <person name="Detter J.C."/>
            <person name="Han C."/>
            <person name="Tapia R."/>
            <person name="Land M."/>
            <person name="Hauser L."/>
            <person name="Kyrpides N."/>
            <person name="Ivanova N."/>
            <person name="Pagani I."/>
            <person name="Kitzmiller T."/>
            <person name="Lynd L."/>
            <person name="Izquierdo J."/>
            <person name="Woyke T."/>
        </authorList>
    </citation>
    <scope>NUCLEOTIDE SEQUENCE [LARGE SCALE GENOMIC DNA]</scope>
    <source>
        <strain evidence="2">DSM 19732 / NBRC 101661 / EBR45</strain>
    </source>
</reference>
<dbReference type="KEGG" id="ccl:Clocl_1714"/>
<proteinExistence type="predicted"/>
<dbReference type="HOGENOM" id="CLU_1616130_0_0_9"/>
<dbReference type="EMBL" id="CP003065">
    <property type="protein sequence ID" value="AEV68326.1"/>
    <property type="molecule type" value="Genomic_DNA"/>
</dbReference>
<name>G8LT79_ACECE</name>
<dbReference type="AlphaFoldDB" id="G8LT79"/>
<accession>G8LT79</accession>
<organism evidence="1 2">
    <name type="scientific">Acetivibrio clariflavus (strain DSM 19732 / NBRC 101661 / EBR45)</name>
    <name type="common">Clostridium clariflavum</name>
    <dbReference type="NCBI Taxonomy" id="720554"/>
    <lineage>
        <taxon>Bacteria</taxon>
        <taxon>Bacillati</taxon>
        <taxon>Bacillota</taxon>
        <taxon>Clostridia</taxon>
        <taxon>Eubacteriales</taxon>
        <taxon>Oscillospiraceae</taxon>
        <taxon>Acetivibrio</taxon>
    </lineage>
</organism>
<protein>
    <submittedName>
        <fullName evidence="1">Uncharacterized protein</fullName>
    </submittedName>
</protein>